<evidence type="ECO:0000313" key="2">
    <source>
        <dbReference type="EMBL" id="AMQ67037.1"/>
    </source>
</evidence>
<feature type="domain" description="ARB-07466-like C-terminal" evidence="1">
    <location>
        <begin position="19"/>
        <end position="122"/>
    </location>
</feature>
<dbReference type="EMBL" id="KU728633">
    <property type="protein sequence ID" value="AMQ67037.1"/>
    <property type="molecule type" value="Genomic_DNA"/>
</dbReference>
<dbReference type="GeneID" id="29125823"/>
<dbReference type="Pfam" id="PF26571">
    <property type="entry name" value="VldE"/>
    <property type="match status" value="1"/>
</dbReference>
<proteinExistence type="predicted"/>
<sequence length="139" mass="14844">MTAAVVATLIALSPAVTSSNGLQPDTQLVVDYVRAHYPEVGQIGTVRADALPDHPTGHAADVMIPGWDTPEGKALGDRIADDVLAHAAQLGVKYVIWQQTYRTPDGAAQRMPSRGNPNANHYTHVHVTTWGNRGTGVEE</sequence>
<gene>
    <name evidence="2" type="primary">102</name>
    <name evidence="2" type="ORF">SEA_BIPPER_102</name>
</gene>
<reference evidence="3" key="1">
    <citation type="submission" date="2016-02" db="EMBL/GenBank/DDBJ databases">
        <authorList>
            <person name="Isern S."/>
            <person name="Barcellona C.M."/>
            <person name="Dozier K.D."/>
            <person name="Faust J.M."/>
            <person name="Fedrick A.J."/>
            <person name="Gagliardi L.E."/>
            <person name="Gatt S.M."/>
            <person name="Gleason P.S."/>
            <person name="Gomez E.A."/>
            <person name="Hoffman A.M."/>
            <person name="Jenkins M."/>
            <person name="Jones M.J."/>
            <person name="Lang J.F."/>
            <person name="Lequay S.M."/>
            <person name="Mars P.J."/>
            <person name="Mtchedlidze N."/>
            <person name="Osking Z.B."/>
            <person name="Paul L.M."/>
            <person name="Pica A.N."/>
            <person name="Robison M.D."/>
            <person name="Rodriguez D."/>
            <person name="Rosales K.A."/>
            <person name="Saravis L.E."/>
            <person name="Sisson B.M."/>
            <person name="Tan A.L."/>
            <person name="Voltaire R."/>
            <person name="Michael S.F."/>
            <person name="Warner M.H."/>
            <person name="Bradley K.W."/>
            <person name="Asai D.J."/>
            <person name="Bowman C.A."/>
            <person name="Russell D.A."/>
            <person name="Pope W.H."/>
            <person name="Jacobs-Sera D."/>
            <person name="Hendrix R.W."/>
            <person name="Hatfull G.F."/>
        </authorList>
    </citation>
    <scope>NUCLEOTIDE SEQUENCE [LARGE SCALE GENOMIC DNA]</scope>
</reference>
<name>A0A142F2N0_9CAUD</name>
<accession>A0A142F2N0</accession>
<evidence type="ECO:0000313" key="3">
    <source>
        <dbReference type="Proteomes" id="UP000201826"/>
    </source>
</evidence>
<dbReference type="Proteomes" id="UP000201826">
    <property type="component" value="Segment"/>
</dbReference>
<evidence type="ECO:0000259" key="1">
    <source>
        <dbReference type="Pfam" id="PF26571"/>
    </source>
</evidence>
<dbReference type="RefSeq" id="YP_009303249.1">
    <property type="nucleotide sequence ID" value="NC_031253.1"/>
</dbReference>
<protein>
    <recommendedName>
        <fullName evidence="1">ARB-07466-like C-terminal domain-containing protein</fullName>
    </recommendedName>
</protein>
<dbReference type="KEGG" id="vg:29125823"/>
<dbReference type="InterPro" id="IPR058593">
    <property type="entry name" value="ARB_07466-like_C"/>
</dbReference>
<keyword evidence="3" id="KW-1185">Reference proteome</keyword>
<organism evidence="2 3">
    <name type="scientific">Mycobacterium phage Bipper</name>
    <dbReference type="NCBI Taxonomy" id="1805457"/>
    <lineage>
        <taxon>Viruses</taxon>
        <taxon>Duplodnaviria</taxon>
        <taxon>Heunggongvirae</taxon>
        <taxon>Uroviricota</taxon>
        <taxon>Caudoviricetes</taxon>
        <taxon>Bippervirus</taxon>
        <taxon>Bippervirus bipper</taxon>
    </lineage>
</organism>